<protein>
    <recommendedName>
        <fullName evidence="1">DUF7666 domain-containing protein</fullName>
    </recommendedName>
</protein>
<evidence type="ECO:0000313" key="2">
    <source>
        <dbReference type="EMBL" id="ADO59754.1"/>
    </source>
</evidence>
<dbReference type="Pfam" id="PF24703">
    <property type="entry name" value="DUF7666"/>
    <property type="match status" value="1"/>
</dbReference>
<dbReference type="RefSeq" id="WP_013386168.1">
    <property type="nucleotide sequence ID" value="NC_014628.2"/>
</dbReference>
<feature type="domain" description="DUF7666" evidence="1">
    <location>
        <begin position="5"/>
        <end position="100"/>
    </location>
</feature>
<dbReference type="eggNOG" id="COG5164">
    <property type="taxonomic scope" value="Bacteria"/>
</dbReference>
<dbReference type="Proteomes" id="UP000006868">
    <property type="component" value="Plasmid pSC2"/>
</dbReference>
<reference evidence="2 3" key="1">
    <citation type="journal article" date="2011" name="J. Bacteriol.">
        <title>Complete genome sequence of Paenibacillus polymyxa SC2, a strain of plant growth-promoting Rhizobacterium with broad-spectrum antimicrobial activity.</title>
        <authorList>
            <person name="Ma M."/>
            <person name="Wang C."/>
            <person name="Ding Y."/>
            <person name="Li L."/>
            <person name="Shen D."/>
            <person name="Jiang X."/>
            <person name="Guan D."/>
            <person name="Cao F."/>
            <person name="Chen H."/>
            <person name="Feng R."/>
            <person name="Wang X."/>
            <person name="Ge Y."/>
            <person name="Yao L."/>
            <person name="Bing X."/>
            <person name="Yang X."/>
            <person name="Li J."/>
            <person name="Du B."/>
        </authorList>
    </citation>
    <scope>NUCLEOTIDE SEQUENCE [LARGE SCALE GENOMIC DNA]</scope>
    <source>
        <strain evidence="2 3">SC2</strain>
        <plasmid evidence="3">pSC2</plasmid>
    </source>
</reference>
<dbReference type="KEGG" id="ppm:PPSC2_26410"/>
<accession>E3EK45</accession>
<dbReference type="AlphaFoldDB" id="E3EK45"/>
<geneLocation type="plasmid" evidence="2 3">
    <name>pSC2</name>
</geneLocation>
<sequence>MKEKIKGYKAFEKGLVCRGFQYEEGKTFEHKGQIVPCSTGLHFCENPLDVLNHYPLIDSRGELSEFAEVEALGETKKVDDKSVTNQLRISAKLDLPEYINESCEFLRVKCAEIAKVNSENESQLSTSEDDIKLVGSGDYSQWAASGHRNHLSSLGEGCQLAASGRNSQLVVSGDYSHLAAAGHFSQLASTGSNSYLAASGDDSRLAASGDDSQLATSGDYSLLAASGDDNRLAASGIYSQLAATGNKAQLAASGNDSRLTALGNNCMVVSSGDDNDLTLDGKDSVGAAIGLESRIRSKVGNWITLAEWKCSGERYVPVCVKSAQIDGKILKEDTWYKLENGEFVECS</sequence>
<dbReference type="EMBL" id="CP002214">
    <property type="protein sequence ID" value="ADO59754.1"/>
    <property type="molecule type" value="Genomic_DNA"/>
</dbReference>
<evidence type="ECO:0000259" key="1">
    <source>
        <dbReference type="Pfam" id="PF24703"/>
    </source>
</evidence>
<dbReference type="HOGENOM" id="CLU_753905_0_0_9"/>
<name>E3EK45_PAEPS</name>
<dbReference type="InterPro" id="IPR056083">
    <property type="entry name" value="DUF7666"/>
</dbReference>
<gene>
    <name evidence="2" type="ORF">PPSC2_26410</name>
</gene>
<organism evidence="2 3">
    <name type="scientific">Paenibacillus polymyxa (strain SC2)</name>
    <name type="common">Bacillus polymyxa</name>
    <dbReference type="NCBI Taxonomy" id="886882"/>
    <lineage>
        <taxon>Bacteria</taxon>
        <taxon>Bacillati</taxon>
        <taxon>Bacillota</taxon>
        <taxon>Bacilli</taxon>
        <taxon>Bacillales</taxon>
        <taxon>Paenibacillaceae</taxon>
        <taxon>Paenibacillus</taxon>
    </lineage>
</organism>
<dbReference type="PATRIC" id="fig|886882.15.peg.5566"/>
<proteinExistence type="predicted"/>
<keyword evidence="2" id="KW-0614">Plasmid</keyword>
<evidence type="ECO:0000313" key="3">
    <source>
        <dbReference type="Proteomes" id="UP000006868"/>
    </source>
</evidence>